<dbReference type="GO" id="GO:0006511">
    <property type="term" value="P:ubiquitin-dependent protein catabolic process"/>
    <property type="evidence" value="ECO:0007669"/>
    <property type="project" value="InterPro"/>
</dbReference>
<feature type="transmembrane region" description="Helical" evidence="4">
    <location>
        <begin position="257"/>
        <end position="279"/>
    </location>
</feature>
<feature type="region of interest" description="Disordered" evidence="3">
    <location>
        <begin position="60"/>
        <end position="81"/>
    </location>
</feature>
<dbReference type="InterPro" id="IPR016897">
    <property type="entry name" value="SKP1"/>
</dbReference>
<evidence type="ECO:0000256" key="4">
    <source>
        <dbReference type="SAM" id="Phobius"/>
    </source>
</evidence>
<evidence type="ECO:0000313" key="7">
    <source>
        <dbReference type="EMBL" id="CAK5276720.1"/>
    </source>
</evidence>
<keyword evidence="4" id="KW-0812">Transmembrane</keyword>
<dbReference type="AlphaFoldDB" id="A0AAD2HJV6"/>
<dbReference type="SMART" id="SM00512">
    <property type="entry name" value="Skp1"/>
    <property type="match status" value="1"/>
</dbReference>
<keyword evidence="8" id="KW-1185">Reference proteome</keyword>
<protein>
    <submittedName>
        <fullName evidence="7">Uncharacterized protein</fullName>
    </submittedName>
</protein>
<dbReference type="InterPro" id="IPR016073">
    <property type="entry name" value="Skp1_comp_POZ"/>
</dbReference>
<feature type="compositionally biased region" description="Polar residues" evidence="3">
    <location>
        <begin position="482"/>
        <end position="495"/>
    </location>
</feature>
<feature type="transmembrane region" description="Helical" evidence="4">
    <location>
        <begin position="397"/>
        <end position="417"/>
    </location>
</feature>
<feature type="transmembrane region" description="Helical" evidence="4">
    <location>
        <begin position="291"/>
        <end position="320"/>
    </location>
</feature>
<comment type="caution">
    <text evidence="7">The sequence shown here is derived from an EMBL/GenBank/DDBJ whole genome shotgun (WGS) entry which is preliminary data.</text>
</comment>
<evidence type="ECO:0000259" key="6">
    <source>
        <dbReference type="Pfam" id="PF03931"/>
    </source>
</evidence>
<evidence type="ECO:0000259" key="5">
    <source>
        <dbReference type="Pfam" id="PF01466"/>
    </source>
</evidence>
<feature type="transmembrane region" description="Helical" evidence="4">
    <location>
        <begin position="370"/>
        <end position="391"/>
    </location>
</feature>
<comment type="similarity">
    <text evidence="1">Belongs to the SKP1 family.</text>
</comment>
<feature type="transmembrane region" description="Helical" evidence="4">
    <location>
        <begin position="183"/>
        <end position="205"/>
    </location>
</feature>
<dbReference type="FunFam" id="3.30.710.10:FF:000026">
    <property type="entry name" value="E3 ubiquitin ligase complex SCF subunit"/>
    <property type="match status" value="1"/>
</dbReference>
<accession>A0AAD2HJV6</accession>
<gene>
    <name evidence="7" type="ORF">MYCIT1_LOCUS25212</name>
</gene>
<dbReference type="InterPro" id="IPR016072">
    <property type="entry name" value="Skp1_comp_dimer"/>
</dbReference>
<keyword evidence="4" id="KW-0472">Membrane</keyword>
<feature type="domain" description="SKP1 component POZ" evidence="6">
    <location>
        <begin position="3"/>
        <end position="61"/>
    </location>
</feature>
<reference evidence="7" key="1">
    <citation type="submission" date="2023-11" db="EMBL/GenBank/DDBJ databases">
        <authorList>
            <person name="De Vega J J."/>
            <person name="De Vega J J."/>
        </authorList>
    </citation>
    <scope>NUCLEOTIDE SEQUENCE</scope>
</reference>
<dbReference type="EMBL" id="CAVNYO010000412">
    <property type="protein sequence ID" value="CAK5276720.1"/>
    <property type="molecule type" value="Genomic_DNA"/>
</dbReference>
<evidence type="ECO:0000313" key="8">
    <source>
        <dbReference type="Proteomes" id="UP001295794"/>
    </source>
</evidence>
<proteinExistence type="inferred from homology"/>
<keyword evidence="4" id="KW-1133">Transmembrane helix</keyword>
<dbReference type="Gene3D" id="3.30.710.10">
    <property type="entry name" value="Potassium Channel Kv1.1, Chain A"/>
    <property type="match status" value="1"/>
</dbReference>
<feature type="transmembrane region" description="Helical" evidence="4">
    <location>
        <begin position="326"/>
        <end position="349"/>
    </location>
</feature>
<evidence type="ECO:0000256" key="1">
    <source>
        <dbReference type="ARBA" id="ARBA00009993"/>
    </source>
</evidence>
<dbReference type="SUPFAM" id="SSF81382">
    <property type="entry name" value="Skp1 dimerisation domain-like"/>
    <property type="match status" value="1"/>
</dbReference>
<dbReference type="InterPro" id="IPR001232">
    <property type="entry name" value="SKP1-like"/>
</dbReference>
<dbReference type="PANTHER" id="PTHR11165">
    <property type="entry name" value="SKP1"/>
    <property type="match status" value="1"/>
</dbReference>
<dbReference type="SUPFAM" id="SSF54695">
    <property type="entry name" value="POZ domain"/>
    <property type="match status" value="1"/>
</dbReference>
<feature type="domain" description="SKP1 component dimerisation" evidence="5">
    <location>
        <begin position="110"/>
        <end position="155"/>
    </location>
</feature>
<sequence>MPVTLVTSDNESFVTQKEIVERSVLIKNMLEDVGESDQPIPLPNVSSSVLKKVLEYCEHHKGEPLPAPESESSQDDTRKRTTDISEWDQKFINVDQDFEIILAANYLDIKPLLDVGCKTVANMIKGKTPEEIRKLFNIVNDFTPEEEAQIKKENTAGDRAESVSALTLSIYSTIMTTEEYGSLVPAVCVNLLLYTLEFVMACVFLSRRAKEGAGAFDKFRTVLTLLLDTACTLAGCVFLYFWQDTHWGDNDEVQGRFWKLLIGTLVLGTASTAIAQSYLLQKFWTNIPNHLIGTALIVSLLVVTLLGSVASVAVCAYMQWTNAEQLVPFIWTALIASLVTAFGITSISVCQRIAVKSVAKRNFIVRGWKAFVSTGMPGSIICILALVAWVMGKHTTYTIALYFVLARVYSCTMLFTMHYPLPIRKSMIQDLVNTSVAQGTLPLTVSSPSPDIFLKSERGTQPKEGNVQSWYNIDLGDGAMRTSRSAPENINGDQQDVNRRNAAVYQKR</sequence>
<dbReference type="Proteomes" id="UP001295794">
    <property type="component" value="Unassembled WGS sequence"/>
</dbReference>
<dbReference type="InterPro" id="IPR036296">
    <property type="entry name" value="SKP1-like_dim_sf"/>
</dbReference>
<dbReference type="InterPro" id="IPR011333">
    <property type="entry name" value="SKP1/BTB/POZ_sf"/>
</dbReference>
<dbReference type="Pfam" id="PF01466">
    <property type="entry name" value="Skp1"/>
    <property type="match status" value="1"/>
</dbReference>
<evidence type="ECO:0000256" key="3">
    <source>
        <dbReference type="SAM" id="MobiDB-lite"/>
    </source>
</evidence>
<dbReference type="CDD" id="cd18322">
    <property type="entry name" value="BTB_POZ_SKP1"/>
    <property type="match status" value="1"/>
</dbReference>
<dbReference type="Pfam" id="PF03931">
    <property type="entry name" value="Skp1_POZ"/>
    <property type="match status" value="1"/>
</dbReference>
<name>A0AAD2HJV6_9AGAR</name>
<keyword evidence="2" id="KW-0833">Ubl conjugation pathway</keyword>
<feature type="region of interest" description="Disordered" evidence="3">
    <location>
        <begin position="482"/>
        <end position="508"/>
    </location>
</feature>
<organism evidence="7 8">
    <name type="scientific">Mycena citricolor</name>
    <dbReference type="NCBI Taxonomy" id="2018698"/>
    <lineage>
        <taxon>Eukaryota</taxon>
        <taxon>Fungi</taxon>
        <taxon>Dikarya</taxon>
        <taxon>Basidiomycota</taxon>
        <taxon>Agaricomycotina</taxon>
        <taxon>Agaricomycetes</taxon>
        <taxon>Agaricomycetidae</taxon>
        <taxon>Agaricales</taxon>
        <taxon>Marasmiineae</taxon>
        <taxon>Mycenaceae</taxon>
        <taxon>Mycena</taxon>
    </lineage>
</organism>
<feature type="transmembrane region" description="Helical" evidence="4">
    <location>
        <begin position="225"/>
        <end position="242"/>
    </location>
</feature>
<evidence type="ECO:0000256" key="2">
    <source>
        <dbReference type="ARBA" id="ARBA00022786"/>
    </source>
</evidence>